<dbReference type="EMBL" id="DF847787">
    <property type="protein sequence ID" value="GAT52550.1"/>
    <property type="molecule type" value="Genomic_DNA"/>
</dbReference>
<dbReference type="Gene3D" id="1.25.40.20">
    <property type="entry name" value="Ankyrin repeat-containing domain"/>
    <property type="match status" value="2"/>
</dbReference>
<dbReference type="PANTHER" id="PTHR24198">
    <property type="entry name" value="ANKYRIN REPEAT AND PROTEIN KINASE DOMAIN-CONTAINING PROTEIN"/>
    <property type="match status" value="1"/>
</dbReference>
<evidence type="ECO:0000256" key="1">
    <source>
        <dbReference type="ARBA" id="ARBA00022737"/>
    </source>
</evidence>
<keyword evidence="1" id="KW-0677">Repeat</keyword>
<dbReference type="InterPro" id="IPR002110">
    <property type="entry name" value="Ankyrin_rpt"/>
</dbReference>
<dbReference type="PANTHER" id="PTHR24198:SF165">
    <property type="entry name" value="ANKYRIN REPEAT-CONTAINING PROTEIN-RELATED"/>
    <property type="match status" value="1"/>
</dbReference>
<dbReference type="SMART" id="SM00248">
    <property type="entry name" value="ANK"/>
    <property type="match status" value="6"/>
</dbReference>
<keyword evidence="2" id="KW-0040">ANK repeat</keyword>
<reference evidence="3" key="1">
    <citation type="submission" date="2014-09" db="EMBL/GenBank/DDBJ databases">
        <title>Genome sequence of the luminous mushroom Mycena chlorophos for searching fungal bioluminescence genes.</title>
        <authorList>
            <person name="Tanaka Y."/>
            <person name="Kasuga D."/>
            <person name="Oba Y."/>
            <person name="Hase S."/>
            <person name="Sato K."/>
            <person name="Oba Y."/>
            <person name="Sakakibara Y."/>
        </authorList>
    </citation>
    <scope>NUCLEOTIDE SEQUENCE</scope>
</reference>
<evidence type="ECO:0000256" key="2">
    <source>
        <dbReference type="ARBA" id="ARBA00023043"/>
    </source>
</evidence>
<dbReference type="Proteomes" id="UP000815677">
    <property type="component" value="Unassembled WGS sequence"/>
</dbReference>
<sequence>MSFLDLPPELHLRIAETALVNDVSRDNPPSVFLDTLQSSFSPVQDLPEQLPDLLSMNALARTCKYLHRTLNNSLYIVCARNVYVGRLMLLFAVENQLEGLFDRLLEFGVPADAFYAPSEWFQHGCRAADIKPRSSELVTLLYVAASKPATTFVAKVLAAIPTASARSSLAYRKTRNDGYQTPIMLATRSGELQSVRVLSRIAAPPDHKFTSDADARCDYLSRALIATCATRTELRRLEALELLIDEGADVDLDDGEALAWSCLNNDEAAVRMLLKAGAAPVYPNITPTNPDIIRVLADAGADLDEVTSYVCDLNLSALQRAVDEQADVDIVRALLECGADVHIRNAIGETILHFACLGPIGTPDGVLPKPPDNATVELLLQFGAARYIAEPDLEDGHTPIAIAKRSRYMDVLDLFLLYAEDEVVAQDLREYLEDSSAGRKRRRALV</sequence>
<dbReference type="SUPFAM" id="SSF48403">
    <property type="entry name" value="Ankyrin repeat"/>
    <property type="match status" value="1"/>
</dbReference>
<accession>A0ABQ0LN75</accession>
<proteinExistence type="predicted"/>
<evidence type="ECO:0000313" key="3">
    <source>
        <dbReference type="EMBL" id="GAT52550.1"/>
    </source>
</evidence>
<protein>
    <submittedName>
        <fullName evidence="3">Ankyrin repeat protein</fullName>
    </submittedName>
</protein>
<dbReference type="Pfam" id="PF00023">
    <property type="entry name" value="Ank"/>
    <property type="match status" value="1"/>
</dbReference>
<dbReference type="InterPro" id="IPR036770">
    <property type="entry name" value="Ankyrin_rpt-contain_sf"/>
</dbReference>
<keyword evidence="4" id="KW-1185">Reference proteome</keyword>
<gene>
    <name evidence="3" type="ORF">MCHLO_09592</name>
</gene>
<evidence type="ECO:0000313" key="4">
    <source>
        <dbReference type="Proteomes" id="UP000815677"/>
    </source>
</evidence>
<organism evidence="3 4">
    <name type="scientific">Mycena chlorophos</name>
    <name type="common">Agaric fungus</name>
    <name type="synonym">Agaricus chlorophos</name>
    <dbReference type="NCBI Taxonomy" id="658473"/>
    <lineage>
        <taxon>Eukaryota</taxon>
        <taxon>Fungi</taxon>
        <taxon>Dikarya</taxon>
        <taxon>Basidiomycota</taxon>
        <taxon>Agaricomycotina</taxon>
        <taxon>Agaricomycetes</taxon>
        <taxon>Agaricomycetidae</taxon>
        <taxon>Agaricales</taxon>
        <taxon>Marasmiineae</taxon>
        <taxon>Mycenaceae</taxon>
        <taxon>Mycena</taxon>
    </lineage>
</organism>
<name>A0ABQ0LN75_MYCCL</name>